<keyword evidence="4" id="KW-0808">Transferase</keyword>
<keyword evidence="11" id="KW-0804">Transcription</keyword>
<dbReference type="Pfam" id="PF02805">
    <property type="entry name" value="Ada_Zn_binding"/>
    <property type="match status" value="1"/>
</dbReference>
<evidence type="ECO:0000256" key="10">
    <source>
        <dbReference type="ARBA" id="ARBA00023159"/>
    </source>
</evidence>
<evidence type="ECO:0000313" key="15">
    <source>
        <dbReference type="EMBL" id="MCB5411995.1"/>
    </source>
</evidence>
<dbReference type="SMART" id="SM00342">
    <property type="entry name" value="HTH_ARAC"/>
    <property type="match status" value="1"/>
</dbReference>
<dbReference type="InterPro" id="IPR014048">
    <property type="entry name" value="MethylDNA_cys_MeTrfase_DNA-bd"/>
</dbReference>
<evidence type="ECO:0000256" key="3">
    <source>
        <dbReference type="ARBA" id="ARBA00022603"/>
    </source>
</evidence>
<dbReference type="GO" id="GO:0003677">
    <property type="term" value="F:DNA binding"/>
    <property type="evidence" value="ECO:0007669"/>
    <property type="project" value="UniProtKB-KW"/>
</dbReference>
<comment type="caution">
    <text evidence="15">The sequence shown here is derived from an EMBL/GenBank/DDBJ whole genome shotgun (WGS) entry which is preliminary data.</text>
</comment>
<keyword evidence="6" id="KW-0227">DNA damage</keyword>
<evidence type="ECO:0000256" key="11">
    <source>
        <dbReference type="ARBA" id="ARBA00023163"/>
    </source>
</evidence>
<evidence type="ECO:0000259" key="14">
    <source>
        <dbReference type="PROSITE" id="PS01124"/>
    </source>
</evidence>
<evidence type="ECO:0000313" key="16">
    <source>
        <dbReference type="Proteomes" id="UP001198571"/>
    </source>
</evidence>
<feature type="domain" description="HTH araC/xylS-type" evidence="14">
    <location>
        <begin position="86"/>
        <end position="181"/>
    </location>
</feature>
<dbReference type="SUPFAM" id="SSF57884">
    <property type="entry name" value="Ada DNA repair protein, N-terminal domain (N-Ada 10)"/>
    <property type="match status" value="1"/>
</dbReference>
<evidence type="ECO:0000256" key="4">
    <source>
        <dbReference type="ARBA" id="ARBA00022679"/>
    </source>
</evidence>
<sequence length="351" mass="37335">MTISDTPSESDLRWSQVLNRAGGDFVYAVRSTGVYCRPSCPSRRPKRENVGFYAGPDQAEAAGFRPCRRCHPRGVALEQANAALIDAACRRIEAAEAPVRLKDLAAEIGLSPFYLHRLFRARTGLTPKEWEKAARARRLRAGLAQGSVTGAIHAAGYATASRFYAEAEEVLGMTASAHKSGGAGEEIRFAIAKTRLGALLAAESATGICAISLGDDPAALLGELQRQFPKARLIGDDPGFAARLAQVAALVEAPGGGLDLALDLRGTAFQRQVWQALRQIPPGATLSYARLAEAVGLPKAVRAVAGACAANKLAIAVPCHRILRSDGGLSGYRWGVERKRDLLRREKDGAG</sequence>
<gene>
    <name evidence="15" type="primary">ada</name>
    <name evidence="15" type="ORF">H0485_18575</name>
</gene>
<dbReference type="InterPro" id="IPR018062">
    <property type="entry name" value="HTH_AraC-typ_CS"/>
</dbReference>
<protein>
    <submittedName>
        <fullName evidence="15">Bifunctional DNA-binding transcriptional regulator/O6-methylguanine-DNA methyltransferase Ada</fullName>
    </submittedName>
</protein>
<reference evidence="15 16" key="1">
    <citation type="submission" date="2020-07" db="EMBL/GenBank/DDBJ databases">
        <title>Pseudogemmobacter sp. nov., isolated from poultry manure in Taiwan.</title>
        <authorList>
            <person name="Lin S.-Y."/>
            <person name="Tang Y.-S."/>
            <person name="Young C.-C."/>
        </authorList>
    </citation>
    <scope>NUCLEOTIDE SEQUENCE [LARGE SCALE GENOMIC DNA]</scope>
    <source>
        <strain evidence="15 16">CC-YST710</strain>
    </source>
</reference>
<dbReference type="Gene3D" id="1.10.10.10">
    <property type="entry name" value="Winged helix-like DNA-binding domain superfamily/Winged helix DNA-binding domain"/>
    <property type="match status" value="1"/>
</dbReference>
<dbReference type="PROSITE" id="PS00374">
    <property type="entry name" value="MGMT"/>
    <property type="match status" value="1"/>
</dbReference>
<dbReference type="PROSITE" id="PS01124">
    <property type="entry name" value="HTH_ARAC_FAMILY_2"/>
    <property type="match status" value="1"/>
</dbReference>
<organism evidence="15 16">
    <name type="scientific">Pseudogemmobacter faecipullorum</name>
    <dbReference type="NCBI Taxonomy" id="2755041"/>
    <lineage>
        <taxon>Bacteria</taxon>
        <taxon>Pseudomonadati</taxon>
        <taxon>Pseudomonadota</taxon>
        <taxon>Alphaproteobacteria</taxon>
        <taxon>Rhodobacterales</taxon>
        <taxon>Paracoccaceae</taxon>
        <taxon>Pseudogemmobacter</taxon>
    </lineage>
</organism>
<evidence type="ECO:0000256" key="8">
    <source>
        <dbReference type="ARBA" id="ARBA00023015"/>
    </source>
</evidence>
<evidence type="ECO:0000256" key="7">
    <source>
        <dbReference type="ARBA" id="ARBA00022833"/>
    </source>
</evidence>
<evidence type="ECO:0000256" key="12">
    <source>
        <dbReference type="ARBA" id="ARBA00023204"/>
    </source>
</evidence>
<keyword evidence="5" id="KW-0479">Metal-binding</keyword>
<proteinExistence type="predicted"/>
<comment type="catalytic activity">
    <reaction evidence="1">
        <text>a 4-O-methyl-thymidine in DNA + L-cysteinyl-[protein] = a thymidine in DNA + S-methyl-L-cysteinyl-[protein]</text>
        <dbReference type="Rhea" id="RHEA:53428"/>
        <dbReference type="Rhea" id="RHEA-COMP:10131"/>
        <dbReference type="Rhea" id="RHEA-COMP:10132"/>
        <dbReference type="Rhea" id="RHEA-COMP:13555"/>
        <dbReference type="Rhea" id="RHEA-COMP:13556"/>
        <dbReference type="ChEBI" id="CHEBI:29950"/>
        <dbReference type="ChEBI" id="CHEBI:82612"/>
        <dbReference type="ChEBI" id="CHEBI:137386"/>
        <dbReference type="ChEBI" id="CHEBI:137387"/>
        <dbReference type="EC" id="2.1.1.63"/>
    </reaction>
</comment>
<dbReference type="Proteomes" id="UP001198571">
    <property type="component" value="Unassembled WGS sequence"/>
</dbReference>
<dbReference type="CDD" id="cd06445">
    <property type="entry name" value="ATase"/>
    <property type="match status" value="1"/>
</dbReference>
<evidence type="ECO:0000256" key="6">
    <source>
        <dbReference type="ARBA" id="ARBA00022763"/>
    </source>
</evidence>
<comment type="catalytic activity">
    <reaction evidence="13">
        <text>a 6-O-methyl-2'-deoxyguanosine in DNA + L-cysteinyl-[protein] = S-methyl-L-cysteinyl-[protein] + a 2'-deoxyguanosine in DNA</text>
        <dbReference type="Rhea" id="RHEA:24000"/>
        <dbReference type="Rhea" id="RHEA-COMP:10131"/>
        <dbReference type="Rhea" id="RHEA-COMP:10132"/>
        <dbReference type="Rhea" id="RHEA-COMP:11367"/>
        <dbReference type="Rhea" id="RHEA-COMP:11368"/>
        <dbReference type="ChEBI" id="CHEBI:29950"/>
        <dbReference type="ChEBI" id="CHEBI:82612"/>
        <dbReference type="ChEBI" id="CHEBI:85445"/>
        <dbReference type="ChEBI" id="CHEBI:85448"/>
        <dbReference type="EC" id="2.1.1.63"/>
    </reaction>
</comment>
<keyword evidence="8" id="KW-0805">Transcription regulation</keyword>
<dbReference type="NCBIfam" id="TIGR00589">
    <property type="entry name" value="ogt"/>
    <property type="match status" value="1"/>
</dbReference>
<dbReference type="InterPro" id="IPR004026">
    <property type="entry name" value="Ada_DNA_repair_Zn-bd"/>
</dbReference>
<dbReference type="InterPro" id="IPR036217">
    <property type="entry name" value="MethylDNA_cys_MeTrfase_DNAb"/>
</dbReference>
<dbReference type="InterPro" id="IPR016221">
    <property type="entry name" value="Bifunct_regulatory_prot_Ada"/>
</dbReference>
<dbReference type="SUPFAM" id="SSF46767">
    <property type="entry name" value="Methylated DNA-protein cysteine methyltransferase, C-terminal domain"/>
    <property type="match status" value="1"/>
</dbReference>
<name>A0ABS8CT57_9RHOB</name>
<dbReference type="GO" id="GO:0032259">
    <property type="term" value="P:methylation"/>
    <property type="evidence" value="ECO:0007669"/>
    <property type="project" value="UniProtKB-KW"/>
</dbReference>
<dbReference type="PROSITE" id="PS00041">
    <property type="entry name" value="HTH_ARAC_FAMILY_1"/>
    <property type="match status" value="1"/>
</dbReference>
<dbReference type="Gene3D" id="3.30.160.70">
    <property type="entry name" value="Methylated DNA-protein cysteine methyltransferase domain"/>
    <property type="match status" value="1"/>
</dbReference>
<dbReference type="InterPro" id="IPR035451">
    <property type="entry name" value="Ada-like_dom_sf"/>
</dbReference>
<accession>A0ABS8CT57</accession>
<evidence type="ECO:0000256" key="13">
    <source>
        <dbReference type="ARBA" id="ARBA00049348"/>
    </source>
</evidence>
<keyword evidence="16" id="KW-1185">Reference proteome</keyword>
<dbReference type="Pfam" id="PF12833">
    <property type="entry name" value="HTH_18"/>
    <property type="match status" value="1"/>
</dbReference>
<keyword evidence="10" id="KW-0010">Activator</keyword>
<dbReference type="RefSeq" id="WP_226937427.1">
    <property type="nucleotide sequence ID" value="NZ_JACDXX010000025.1"/>
</dbReference>
<evidence type="ECO:0000256" key="2">
    <source>
        <dbReference type="ARBA" id="ARBA00001947"/>
    </source>
</evidence>
<dbReference type="InterPro" id="IPR001497">
    <property type="entry name" value="MethylDNA_cys_MeTrfase_AS"/>
</dbReference>
<dbReference type="GO" id="GO:0008168">
    <property type="term" value="F:methyltransferase activity"/>
    <property type="evidence" value="ECO:0007669"/>
    <property type="project" value="UniProtKB-KW"/>
</dbReference>
<evidence type="ECO:0000256" key="9">
    <source>
        <dbReference type="ARBA" id="ARBA00023125"/>
    </source>
</evidence>
<dbReference type="NCBIfam" id="NF011964">
    <property type="entry name" value="PRK15435.1"/>
    <property type="match status" value="1"/>
</dbReference>
<dbReference type="SUPFAM" id="SSF53155">
    <property type="entry name" value="Methylated DNA-protein cysteine methyltransferase domain"/>
    <property type="match status" value="1"/>
</dbReference>
<dbReference type="InterPro" id="IPR036631">
    <property type="entry name" value="MGMT_N_sf"/>
</dbReference>
<dbReference type="PANTHER" id="PTHR10815">
    <property type="entry name" value="METHYLATED-DNA--PROTEIN-CYSTEINE METHYLTRANSFERASE"/>
    <property type="match status" value="1"/>
</dbReference>
<dbReference type="InterPro" id="IPR036388">
    <property type="entry name" value="WH-like_DNA-bd_sf"/>
</dbReference>
<keyword evidence="9 15" id="KW-0238">DNA-binding</keyword>
<dbReference type="SUPFAM" id="SSF46689">
    <property type="entry name" value="Homeodomain-like"/>
    <property type="match status" value="1"/>
</dbReference>
<dbReference type="PIRSF" id="PIRSF000409">
    <property type="entry name" value="Ada"/>
    <property type="match status" value="1"/>
</dbReference>
<dbReference type="Pfam" id="PF01035">
    <property type="entry name" value="DNA_binding_1"/>
    <property type="match status" value="1"/>
</dbReference>
<evidence type="ECO:0000256" key="5">
    <source>
        <dbReference type="ARBA" id="ARBA00022723"/>
    </source>
</evidence>
<dbReference type="Gene3D" id="1.10.10.60">
    <property type="entry name" value="Homeodomain-like"/>
    <property type="match status" value="1"/>
</dbReference>
<dbReference type="EMBL" id="JACDXX010000025">
    <property type="protein sequence ID" value="MCB5411995.1"/>
    <property type="molecule type" value="Genomic_DNA"/>
</dbReference>
<dbReference type="InterPro" id="IPR018060">
    <property type="entry name" value="HTH_AraC"/>
</dbReference>
<comment type="cofactor">
    <cofactor evidence="2">
        <name>Zn(2+)</name>
        <dbReference type="ChEBI" id="CHEBI:29105"/>
    </cofactor>
</comment>
<keyword evidence="12" id="KW-0234">DNA repair</keyword>
<dbReference type="InterPro" id="IPR009057">
    <property type="entry name" value="Homeodomain-like_sf"/>
</dbReference>
<evidence type="ECO:0000256" key="1">
    <source>
        <dbReference type="ARBA" id="ARBA00001286"/>
    </source>
</evidence>
<keyword evidence="3 15" id="KW-0489">Methyltransferase</keyword>
<dbReference type="Gene3D" id="3.40.10.10">
    <property type="entry name" value="DNA Methylphosphotriester Repair Domain"/>
    <property type="match status" value="1"/>
</dbReference>
<dbReference type="PANTHER" id="PTHR10815:SF14">
    <property type="entry name" value="BIFUNCTIONAL TRANSCRIPTIONAL ACTIVATOR_DNA REPAIR ENZYME ADA"/>
    <property type="match status" value="1"/>
</dbReference>
<keyword evidence="7" id="KW-0862">Zinc</keyword>